<organism evidence="2 3">
    <name type="scientific">Sporobacter termitidis DSM 10068</name>
    <dbReference type="NCBI Taxonomy" id="1123282"/>
    <lineage>
        <taxon>Bacteria</taxon>
        <taxon>Bacillati</taxon>
        <taxon>Bacillota</taxon>
        <taxon>Clostridia</taxon>
        <taxon>Eubacteriales</taxon>
        <taxon>Oscillospiraceae</taxon>
        <taxon>Sporobacter</taxon>
    </lineage>
</organism>
<dbReference type="EMBL" id="FQXV01000002">
    <property type="protein sequence ID" value="SHH74050.1"/>
    <property type="molecule type" value="Genomic_DNA"/>
</dbReference>
<feature type="transmembrane region" description="Helical" evidence="1">
    <location>
        <begin position="107"/>
        <end position="126"/>
    </location>
</feature>
<dbReference type="RefSeq" id="WP_084726231.1">
    <property type="nucleotide sequence ID" value="NZ_FQXV01000002.1"/>
</dbReference>
<dbReference type="Pfam" id="PF06177">
    <property type="entry name" value="QueT"/>
    <property type="match status" value="1"/>
</dbReference>
<dbReference type="AlphaFoldDB" id="A0A1M5VFP7"/>
<dbReference type="STRING" id="1123282.SAMN02745823_00806"/>
<feature type="transmembrane region" description="Helical" evidence="1">
    <location>
        <begin position="20"/>
        <end position="44"/>
    </location>
</feature>
<keyword evidence="1" id="KW-1133">Transmembrane helix</keyword>
<name>A0A1M5VFP7_9FIRM</name>
<evidence type="ECO:0000256" key="1">
    <source>
        <dbReference type="SAM" id="Phobius"/>
    </source>
</evidence>
<protein>
    <submittedName>
        <fullName evidence="2">QueT transporter</fullName>
    </submittedName>
</protein>
<keyword evidence="3" id="KW-1185">Reference proteome</keyword>
<sequence length="166" mass="17783">MKEKLRTPNRYMPVTAKTLAASGIVMAVYIVAMYLTQSFAFGAYQMRVATGLYALAAIHPYLIVPLGLANLLSNALFGGLGPFDIVGGFIAGALTAAGCFFMKKLSVYVSSLPILVIPTLLVPVWLSPLLQVPYGVLVISVGIGQIMPAVIGFFIVKYLEKPLSRI</sequence>
<keyword evidence="1" id="KW-0812">Transmembrane</keyword>
<feature type="transmembrane region" description="Helical" evidence="1">
    <location>
        <begin position="51"/>
        <end position="73"/>
    </location>
</feature>
<dbReference type="InterPro" id="IPR010387">
    <property type="entry name" value="QueT"/>
</dbReference>
<evidence type="ECO:0000313" key="2">
    <source>
        <dbReference type="EMBL" id="SHH74050.1"/>
    </source>
</evidence>
<reference evidence="2 3" key="1">
    <citation type="submission" date="2016-11" db="EMBL/GenBank/DDBJ databases">
        <authorList>
            <person name="Jaros S."/>
            <person name="Januszkiewicz K."/>
            <person name="Wedrychowicz H."/>
        </authorList>
    </citation>
    <scope>NUCLEOTIDE SEQUENCE [LARGE SCALE GENOMIC DNA]</scope>
    <source>
        <strain evidence="2 3">DSM 10068</strain>
    </source>
</reference>
<feature type="transmembrane region" description="Helical" evidence="1">
    <location>
        <begin position="85"/>
        <end position="102"/>
    </location>
</feature>
<feature type="transmembrane region" description="Helical" evidence="1">
    <location>
        <begin position="132"/>
        <end position="156"/>
    </location>
</feature>
<dbReference type="Proteomes" id="UP000183995">
    <property type="component" value="Unassembled WGS sequence"/>
</dbReference>
<gene>
    <name evidence="2" type="ORF">SAMN02745823_00806</name>
</gene>
<dbReference type="PANTHER" id="PTHR40044:SF1">
    <property type="entry name" value="INTEGRAL MEMBRANE PROTEIN"/>
    <property type="match status" value="1"/>
</dbReference>
<dbReference type="OrthoDB" id="1706970at2"/>
<proteinExistence type="predicted"/>
<keyword evidence="1" id="KW-0472">Membrane</keyword>
<evidence type="ECO:0000313" key="3">
    <source>
        <dbReference type="Proteomes" id="UP000183995"/>
    </source>
</evidence>
<accession>A0A1M5VFP7</accession>
<dbReference type="PANTHER" id="PTHR40044">
    <property type="entry name" value="INTEGRAL MEMBRANE PROTEIN-RELATED"/>
    <property type="match status" value="1"/>
</dbReference>